<dbReference type="Pfam" id="PF25541">
    <property type="entry name" value="TBCA_PH"/>
    <property type="match status" value="1"/>
</dbReference>
<name>A0A7T8JXF9_CALRO</name>
<evidence type="ECO:0000313" key="4">
    <source>
        <dbReference type="Proteomes" id="UP000595437"/>
    </source>
</evidence>
<feature type="domain" description="Pleckstrin homology" evidence="2">
    <location>
        <begin position="1"/>
        <end position="105"/>
    </location>
</feature>
<sequence>ELLQRSLEVVRQNINDEKELSKEDREALAEEQRVLETELSRVTNELESCQKKLDECSSDHARWEHDVLFLRQKLQASASRDMSIGLGQSAETLLVENELAQVQQRATELHKTRSAIQSK</sequence>
<dbReference type="OrthoDB" id="43122at2759"/>
<gene>
    <name evidence="3" type="ORF">FKW44_019347</name>
</gene>
<feature type="non-terminal residue" evidence="3">
    <location>
        <position position="119"/>
    </location>
</feature>
<dbReference type="EMBL" id="CP045902">
    <property type="protein sequence ID" value="QQP38693.1"/>
    <property type="molecule type" value="Genomic_DNA"/>
</dbReference>
<feature type="coiled-coil region" evidence="1">
    <location>
        <begin position="11"/>
        <end position="59"/>
    </location>
</feature>
<proteinExistence type="predicted"/>
<protein>
    <recommendedName>
        <fullName evidence="2">Pleckstrin homology domain-containing protein</fullName>
    </recommendedName>
</protein>
<keyword evidence="1" id="KW-0175">Coiled coil</keyword>
<feature type="non-terminal residue" evidence="3">
    <location>
        <position position="1"/>
    </location>
</feature>
<dbReference type="AlphaFoldDB" id="A0A7T8JXF9"/>
<dbReference type="Proteomes" id="UP000595437">
    <property type="component" value="Chromosome 13"/>
</dbReference>
<evidence type="ECO:0000259" key="2">
    <source>
        <dbReference type="Pfam" id="PF25541"/>
    </source>
</evidence>
<organism evidence="3 4">
    <name type="scientific">Caligus rogercresseyi</name>
    <name type="common">Sea louse</name>
    <dbReference type="NCBI Taxonomy" id="217165"/>
    <lineage>
        <taxon>Eukaryota</taxon>
        <taxon>Metazoa</taxon>
        <taxon>Ecdysozoa</taxon>
        <taxon>Arthropoda</taxon>
        <taxon>Crustacea</taxon>
        <taxon>Multicrustacea</taxon>
        <taxon>Hexanauplia</taxon>
        <taxon>Copepoda</taxon>
        <taxon>Siphonostomatoida</taxon>
        <taxon>Caligidae</taxon>
        <taxon>Caligus</taxon>
    </lineage>
</organism>
<dbReference type="InterPro" id="IPR057971">
    <property type="entry name" value="PKHA4-7_TBCA"/>
</dbReference>
<evidence type="ECO:0000313" key="3">
    <source>
        <dbReference type="EMBL" id="QQP38693.1"/>
    </source>
</evidence>
<evidence type="ECO:0000256" key="1">
    <source>
        <dbReference type="SAM" id="Coils"/>
    </source>
</evidence>
<reference evidence="4" key="1">
    <citation type="submission" date="2021-01" db="EMBL/GenBank/DDBJ databases">
        <title>Caligus Genome Assembly.</title>
        <authorList>
            <person name="Gallardo-Escarate C."/>
        </authorList>
    </citation>
    <scope>NUCLEOTIDE SEQUENCE [LARGE SCALE GENOMIC DNA]</scope>
</reference>
<accession>A0A7T8JXF9</accession>
<keyword evidence="4" id="KW-1185">Reference proteome</keyword>